<reference evidence="1 2" key="1">
    <citation type="journal article" date="2018" name="Cell">
        <title>The Chara Genome: Secondary Complexity and Implications for Plant Terrestrialization.</title>
        <authorList>
            <person name="Nishiyama T."/>
            <person name="Sakayama H."/>
            <person name="Vries J.D."/>
            <person name="Buschmann H."/>
            <person name="Saint-Marcoux D."/>
            <person name="Ullrich K.K."/>
            <person name="Haas F.B."/>
            <person name="Vanderstraeten L."/>
            <person name="Becker D."/>
            <person name="Lang D."/>
            <person name="Vosolsobe S."/>
            <person name="Rombauts S."/>
            <person name="Wilhelmsson P.K.I."/>
            <person name="Janitza P."/>
            <person name="Kern R."/>
            <person name="Heyl A."/>
            <person name="Rumpler F."/>
            <person name="Villalobos L.I.A.C."/>
            <person name="Clay J.M."/>
            <person name="Skokan R."/>
            <person name="Toyoda A."/>
            <person name="Suzuki Y."/>
            <person name="Kagoshima H."/>
            <person name="Schijlen E."/>
            <person name="Tajeshwar N."/>
            <person name="Catarino B."/>
            <person name="Hetherington A.J."/>
            <person name="Saltykova A."/>
            <person name="Bonnot C."/>
            <person name="Breuninger H."/>
            <person name="Symeonidi A."/>
            <person name="Radhakrishnan G.V."/>
            <person name="Van Nieuwerburgh F."/>
            <person name="Deforce D."/>
            <person name="Chang C."/>
            <person name="Karol K.G."/>
            <person name="Hedrich R."/>
            <person name="Ulvskov P."/>
            <person name="Glockner G."/>
            <person name="Delwiche C.F."/>
            <person name="Petrasek J."/>
            <person name="Van de Peer Y."/>
            <person name="Friml J."/>
            <person name="Beilby M."/>
            <person name="Dolan L."/>
            <person name="Kohara Y."/>
            <person name="Sugano S."/>
            <person name="Fujiyama A."/>
            <person name="Delaux P.-M."/>
            <person name="Quint M."/>
            <person name="TheiBen G."/>
            <person name="Hagemann M."/>
            <person name="Harholt J."/>
            <person name="Dunand C."/>
            <person name="Zachgo S."/>
            <person name="Langdale J."/>
            <person name="Maumus F."/>
            <person name="Straeten D.V.D."/>
            <person name="Gould S.B."/>
            <person name="Rensing S.A."/>
        </authorList>
    </citation>
    <scope>NUCLEOTIDE SEQUENCE [LARGE SCALE GENOMIC DNA]</scope>
    <source>
        <strain evidence="1 2">S276</strain>
    </source>
</reference>
<dbReference type="Proteomes" id="UP000265515">
    <property type="component" value="Unassembled WGS sequence"/>
</dbReference>
<name>A0A388KDJ8_CHABU</name>
<comment type="caution">
    <text evidence="1">The sequence shown here is derived from an EMBL/GenBank/DDBJ whole genome shotgun (WGS) entry which is preliminary data.</text>
</comment>
<proteinExistence type="predicted"/>
<organism evidence="1 2">
    <name type="scientific">Chara braunii</name>
    <name type="common">Braun's stonewort</name>
    <dbReference type="NCBI Taxonomy" id="69332"/>
    <lineage>
        <taxon>Eukaryota</taxon>
        <taxon>Viridiplantae</taxon>
        <taxon>Streptophyta</taxon>
        <taxon>Charophyceae</taxon>
        <taxon>Charales</taxon>
        <taxon>Characeae</taxon>
        <taxon>Chara</taxon>
    </lineage>
</organism>
<dbReference type="OrthoDB" id="1845386at2759"/>
<evidence type="ECO:0000313" key="2">
    <source>
        <dbReference type="Proteomes" id="UP000265515"/>
    </source>
</evidence>
<evidence type="ECO:0000313" key="1">
    <source>
        <dbReference type="EMBL" id="GBG68125.1"/>
    </source>
</evidence>
<dbReference type="AlphaFoldDB" id="A0A388KDJ8"/>
<dbReference type="EMBL" id="BFEA01000096">
    <property type="protein sequence ID" value="GBG68125.1"/>
    <property type="molecule type" value="Genomic_DNA"/>
</dbReference>
<dbReference type="Gramene" id="GBG68125">
    <property type="protein sequence ID" value="GBG68125"/>
    <property type="gene ID" value="CBR_g2676"/>
</dbReference>
<sequence>MSDDPRTDAVIGPPRGEGPVPYLGDGYSHLVGTDFAMQAFRKPLYGDRFLEVSYIYTGGRGRIEILIGATGDITLAEELYLRSVADEEMARCMAYMCKFDPAAPLDISYVVPESIAIRVLNDEVPDMESQTAALTHEGVLDCEVVWVQNDSSLLAKLGKLDMQEMVQLVKCDRVLVRLWNYYRFKHEKRPDLDWIPTYPFLKKKSAIFKEFDNRGLDVDLWDGSRKHVSDSTLFKDCPPYMACDDDQTIEAMEKLVGHKKLSLDWKNKVFSVLTSSRQKSREIALAEGIVHILWKGKGNMTSIALFDNDPLEAEVRSKELQAVVASTKSHMFVLNL</sequence>
<gene>
    <name evidence="1" type="ORF">CBR_g2676</name>
</gene>
<protein>
    <submittedName>
        <fullName evidence="1">Uncharacterized protein</fullName>
    </submittedName>
</protein>
<keyword evidence="2" id="KW-1185">Reference proteome</keyword>
<accession>A0A388KDJ8</accession>